<keyword evidence="3" id="KW-1185">Reference proteome</keyword>
<dbReference type="KEGG" id="api:107884411"/>
<keyword evidence="1" id="KW-0812">Transmembrane</keyword>
<dbReference type="RefSeq" id="XP_016661884.1">
    <property type="nucleotide sequence ID" value="XM_016806395.2"/>
</dbReference>
<reference evidence="3" key="1">
    <citation type="submission" date="2010-06" db="EMBL/GenBank/DDBJ databases">
        <authorList>
            <person name="Jiang H."/>
            <person name="Abraham K."/>
            <person name="Ali S."/>
            <person name="Alsbrooks S.L."/>
            <person name="Anim B.N."/>
            <person name="Anosike U.S."/>
            <person name="Attaway T."/>
            <person name="Bandaranaike D.P."/>
            <person name="Battles P.K."/>
            <person name="Bell S.N."/>
            <person name="Bell A.V."/>
            <person name="Beltran B."/>
            <person name="Bickham C."/>
            <person name="Bustamante Y."/>
            <person name="Caleb T."/>
            <person name="Canada A."/>
            <person name="Cardenas V."/>
            <person name="Carter K."/>
            <person name="Chacko J."/>
            <person name="Chandrabose M.N."/>
            <person name="Chavez D."/>
            <person name="Chavez A."/>
            <person name="Chen L."/>
            <person name="Chu H.-S."/>
            <person name="Claassen K.J."/>
            <person name="Cockrell R."/>
            <person name="Collins M."/>
            <person name="Cooper J.A."/>
            <person name="Cree A."/>
            <person name="Curry S.M."/>
            <person name="Da Y."/>
            <person name="Dao M.D."/>
            <person name="Das B."/>
            <person name="Davila M.-L."/>
            <person name="Davy-Carroll L."/>
            <person name="Denson S."/>
            <person name="Dinh H."/>
            <person name="Ebong V.E."/>
            <person name="Edwards J.R."/>
            <person name="Egan A."/>
            <person name="El-Daye J."/>
            <person name="Escobedo L."/>
            <person name="Fernandez S."/>
            <person name="Fernando P.R."/>
            <person name="Flagg N."/>
            <person name="Forbes L.D."/>
            <person name="Fowler R.G."/>
            <person name="Fu Q."/>
            <person name="Gabisi R.A."/>
            <person name="Ganer J."/>
            <person name="Garbino Pronczuk A."/>
            <person name="Garcia R.M."/>
            <person name="Garner T."/>
            <person name="Garrett T.E."/>
            <person name="Gonzalez D.A."/>
            <person name="Hamid H."/>
            <person name="Hawkins E.S."/>
            <person name="Hirani K."/>
            <person name="Hogues M.E."/>
            <person name="Hollins B."/>
            <person name="Hsiao C.-H."/>
            <person name="Jabil R."/>
            <person name="James M.L."/>
            <person name="Jhangiani S.N."/>
            <person name="Johnson B."/>
            <person name="Johnson Q."/>
            <person name="Joshi V."/>
            <person name="Kalu J.B."/>
            <person name="Kam C."/>
            <person name="Kashfia A."/>
            <person name="Keebler J."/>
            <person name="Kisamo H."/>
            <person name="Kovar C.L."/>
            <person name="Lago L.A."/>
            <person name="Lai C.-Y."/>
            <person name="Laidlaw J."/>
            <person name="Lara F."/>
            <person name="Le T.-K."/>
            <person name="Lee S.L."/>
            <person name="Legall F.H."/>
            <person name="Lemon S.J."/>
            <person name="Lewis L.R."/>
            <person name="Li B."/>
            <person name="Liu Y."/>
            <person name="Liu Y.-S."/>
            <person name="Lopez J."/>
            <person name="Lozado R.J."/>
            <person name="Lu J."/>
            <person name="Madu R.C."/>
            <person name="Maheshwari M."/>
            <person name="Maheshwari R."/>
            <person name="Malloy K."/>
            <person name="Martinez E."/>
            <person name="Mathew T."/>
            <person name="Mercado I.C."/>
            <person name="Mercado C."/>
            <person name="Meyer B."/>
            <person name="Montgomery K."/>
            <person name="Morgan M.B."/>
            <person name="Munidasa M."/>
            <person name="Nazareth L.V."/>
            <person name="Nelson J."/>
            <person name="Ng B.M."/>
            <person name="Nguyen N.B."/>
            <person name="Nguyen P.Q."/>
            <person name="Nguyen T."/>
            <person name="Obregon M."/>
            <person name="Okwuonu G.O."/>
            <person name="Onwere C.G."/>
            <person name="Orozco G."/>
            <person name="Parra A."/>
            <person name="Patel S."/>
            <person name="Patil S."/>
            <person name="Perez A."/>
            <person name="Perez Y."/>
            <person name="Pham C."/>
            <person name="Primus E.L."/>
            <person name="Pu L.-L."/>
            <person name="Puazo M."/>
            <person name="Qin X."/>
            <person name="Quiroz J.B."/>
            <person name="Reese J."/>
            <person name="Richards S."/>
            <person name="Rives C.M."/>
            <person name="Robberts R."/>
            <person name="Ruiz S.J."/>
            <person name="Ruiz M.J."/>
            <person name="Santibanez J."/>
            <person name="Schneider B.W."/>
            <person name="Sisson I."/>
            <person name="Smith M."/>
            <person name="Sodergren E."/>
            <person name="Song X.-Z."/>
            <person name="Song B.B."/>
            <person name="Summersgill H."/>
            <person name="Thelus R."/>
            <person name="Thornton R.D."/>
            <person name="Trejos Z.Y."/>
            <person name="Usmani K."/>
            <person name="Vattathil S."/>
            <person name="Villasana D."/>
            <person name="Walker D.L."/>
            <person name="Wang S."/>
            <person name="Wang K."/>
            <person name="White C.S."/>
            <person name="Williams A.C."/>
            <person name="Williamson J."/>
            <person name="Wilson K."/>
            <person name="Woghiren I.O."/>
            <person name="Woodworth J.R."/>
            <person name="Worley K.C."/>
            <person name="Wright R.A."/>
            <person name="Wu W."/>
            <person name="Young L."/>
            <person name="Zhang L."/>
            <person name="Zhang J."/>
            <person name="Zhu Y."/>
            <person name="Muzny D.M."/>
            <person name="Weinstock G."/>
            <person name="Gibbs R.A."/>
        </authorList>
    </citation>
    <scope>NUCLEOTIDE SEQUENCE [LARGE SCALE GENOMIC DNA]</scope>
    <source>
        <strain evidence="3">LSR1</strain>
    </source>
</reference>
<accession>A0A8R2HA45</accession>
<name>A0A8R2HA45_ACYPI</name>
<dbReference type="EnsemblMetazoa" id="XM_016806395.2">
    <property type="protein sequence ID" value="XP_016661884.1"/>
    <property type="gene ID" value="LOC107884411"/>
</dbReference>
<dbReference type="AlphaFoldDB" id="A0A8R2HA45"/>
<protein>
    <submittedName>
        <fullName evidence="2">Uncharacterized protein</fullName>
    </submittedName>
</protein>
<keyword evidence="1" id="KW-0472">Membrane</keyword>
<keyword evidence="1" id="KW-1133">Transmembrane helix</keyword>
<evidence type="ECO:0000313" key="2">
    <source>
        <dbReference type="EnsemblMetazoa" id="XP_016661884.1"/>
    </source>
</evidence>
<sequence length="103" mass="11437">MDKNPKPFWCLHLSAICQSVGVVEMTPLIITMSAQWFPKNERNTTATGLVLNVIVTLLVYISSRSAYTPLNTKPVDVEQSAKMFHLLKTLVAYVCSSPPLLTL</sequence>
<evidence type="ECO:0000313" key="3">
    <source>
        <dbReference type="Proteomes" id="UP000007819"/>
    </source>
</evidence>
<dbReference type="GeneID" id="107884411"/>
<dbReference type="OrthoDB" id="6623748at2759"/>
<feature type="transmembrane region" description="Helical" evidence="1">
    <location>
        <begin position="45"/>
        <end position="63"/>
    </location>
</feature>
<reference evidence="2" key="2">
    <citation type="submission" date="2022-06" db="UniProtKB">
        <authorList>
            <consortium name="EnsemblMetazoa"/>
        </authorList>
    </citation>
    <scope>IDENTIFICATION</scope>
</reference>
<organism evidence="2 3">
    <name type="scientific">Acyrthosiphon pisum</name>
    <name type="common">Pea aphid</name>
    <dbReference type="NCBI Taxonomy" id="7029"/>
    <lineage>
        <taxon>Eukaryota</taxon>
        <taxon>Metazoa</taxon>
        <taxon>Ecdysozoa</taxon>
        <taxon>Arthropoda</taxon>
        <taxon>Hexapoda</taxon>
        <taxon>Insecta</taxon>
        <taxon>Pterygota</taxon>
        <taxon>Neoptera</taxon>
        <taxon>Paraneoptera</taxon>
        <taxon>Hemiptera</taxon>
        <taxon>Sternorrhyncha</taxon>
        <taxon>Aphidomorpha</taxon>
        <taxon>Aphidoidea</taxon>
        <taxon>Aphididae</taxon>
        <taxon>Macrosiphini</taxon>
        <taxon>Acyrthosiphon</taxon>
    </lineage>
</organism>
<proteinExistence type="predicted"/>
<dbReference type="Proteomes" id="UP000007819">
    <property type="component" value="Chromosome A2"/>
</dbReference>
<evidence type="ECO:0000256" key="1">
    <source>
        <dbReference type="SAM" id="Phobius"/>
    </source>
</evidence>